<keyword evidence="2" id="KW-0067">ATP-binding</keyword>
<sequence>MPDLIGRDHPAATLRGAVERALTSHGSLVLVTGEAGVGKSALVAEAAGHARRAGARVLSAACWEGEGTPGYWPWIQIGRRLGADLLDGAGSAFELYDAVTARLVAASRERPVVVVLEDLHWADPASLKLLDFVVRHAWFERLLVVGTAREGEAELPADLKATTLALTGLDRDEVGELVARTAGREPGPGLVAEIHRRTGGNPFFVEQTARLWQGGSPLETIPPGVGAAIDRRLSRLSADTLDILRTAAVLGGEFDEETLSRALGRPVASPLGQAAAAGLVAPLGPGRSAFVHDLVRETLYAGLPGDDRRARHAAALAALGDALPAERAHHAYLAASPDAAGLLLDAARDAGARLSDEEAVGHYRRALELVPDAAARADLQLDLGTTLHRLGDDAGGRAQIEAATETARALDDPDLLARVALKLYSAGHPEFAGEAHRRLLDGDTVRMEEVAGELNALATSRARLGTDDQALGEALMTGLVAIWGPGTARERLAIAEELSAVAERSGDVRLRLQALSWRAACTLELGDPAHLSVHRALTELSERSGLPLFVHDAALSGARLALLTGDFAEVRRLAEVIRELGEQPYVGRDDLRWTQLCSVALLQGRFDELDTVLGEMREARSPHFPLYNAVCAVQLGDADGAVRHLAEIMAAGEPYLRWMAPLWLRFQAQAAALSKDPELCRRARAAIAPYAGQWAITGSIGVDGPYTLWIAVIDAALGHLDAAEAGFTEARRQAEALGAWPWAVEARARLIEVLAARGEDVSEAAEEVEHDAARLGMLVRLPRRGSHVFRREGEVWTLAFGGRTVHLPDAKGLRDLHVLLGRPGAELPAVSLLNPAGGAEVVAARTLGGDDVLDETAKADYRRRLELLDEEIDAAALLGDQRRAAEYDAERQALLDELRRASGLGGRARRLGDEAERARKAVTNRIRNTLRQLDERHPELAAHLRECVSTGAVCRYQPTTPVTWTL</sequence>
<evidence type="ECO:0000313" key="5">
    <source>
        <dbReference type="Proteomes" id="UP001501578"/>
    </source>
</evidence>
<keyword evidence="5" id="KW-1185">Reference proteome</keyword>
<reference evidence="4 5" key="1">
    <citation type="journal article" date="2019" name="Int. J. Syst. Evol. Microbiol.">
        <title>The Global Catalogue of Microorganisms (GCM) 10K type strain sequencing project: providing services to taxonomists for standard genome sequencing and annotation.</title>
        <authorList>
            <consortium name="The Broad Institute Genomics Platform"/>
            <consortium name="The Broad Institute Genome Sequencing Center for Infectious Disease"/>
            <person name="Wu L."/>
            <person name="Ma J."/>
        </authorList>
    </citation>
    <scope>NUCLEOTIDE SEQUENCE [LARGE SCALE GENOMIC DNA]</scope>
    <source>
        <strain evidence="4 5">JCM 11136</strain>
    </source>
</reference>
<evidence type="ECO:0000259" key="3">
    <source>
        <dbReference type="Pfam" id="PF13191"/>
    </source>
</evidence>
<proteinExistence type="predicted"/>
<dbReference type="InterPro" id="IPR041664">
    <property type="entry name" value="AAA_16"/>
</dbReference>
<dbReference type="PANTHER" id="PTHR16305">
    <property type="entry name" value="TESTICULAR SOLUBLE ADENYLYL CYCLASE"/>
    <property type="match status" value="1"/>
</dbReference>
<dbReference type="InterPro" id="IPR027417">
    <property type="entry name" value="P-loop_NTPase"/>
</dbReference>
<dbReference type="Gene3D" id="3.40.50.300">
    <property type="entry name" value="P-loop containing nucleotide triphosphate hydrolases"/>
    <property type="match status" value="1"/>
</dbReference>
<keyword evidence="1" id="KW-0547">Nucleotide-binding</keyword>
<organism evidence="4 5">
    <name type="scientific">Nonomuraea longicatena</name>
    <dbReference type="NCBI Taxonomy" id="83682"/>
    <lineage>
        <taxon>Bacteria</taxon>
        <taxon>Bacillati</taxon>
        <taxon>Actinomycetota</taxon>
        <taxon>Actinomycetes</taxon>
        <taxon>Streptosporangiales</taxon>
        <taxon>Streptosporangiaceae</taxon>
        <taxon>Nonomuraea</taxon>
    </lineage>
</organism>
<comment type="caution">
    <text evidence="4">The sequence shown here is derived from an EMBL/GenBank/DDBJ whole genome shotgun (WGS) entry which is preliminary data.</text>
</comment>
<evidence type="ECO:0000313" key="4">
    <source>
        <dbReference type="EMBL" id="GAA0923167.1"/>
    </source>
</evidence>
<name>A0ABN1P5Y2_9ACTN</name>
<dbReference type="EMBL" id="BAAAHQ010000009">
    <property type="protein sequence ID" value="GAA0923167.1"/>
    <property type="molecule type" value="Genomic_DNA"/>
</dbReference>
<protein>
    <submittedName>
        <fullName evidence="4">AAA family ATPase</fullName>
    </submittedName>
</protein>
<evidence type="ECO:0000256" key="1">
    <source>
        <dbReference type="ARBA" id="ARBA00022741"/>
    </source>
</evidence>
<dbReference type="Proteomes" id="UP001501578">
    <property type="component" value="Unassembled WGS sequence"/>
</dbReference>
<accession>A0ABN1P5Y2</accession>
<gene>
    <name evidence="4" type="ORF">GCM10009560_22950</name>
</gene>
<evidence type="ECO:0000256" key="2">
    <source>
        <dbReference type="ARBA" id="ARBA00022840"/>
    </source>
</evidence>
<dbReference type="SUPFAM" id="SSF52540">
    <property type="entry name" value="P-loop containing nucleoside triphosphate hydrolases"/>
    <property type="match status" value="1"/>
</dbReference>
<feature type="domain" description="Orc1-like AAA ATPase" evidence="3">
    <location>
        <begin position="4"/>
        <end position="145"/>
    </location>
</feature>
<dbReference type="PANTHER" id="PTHR16305:SF35">
    <property type="entry name" value="TRANSCRIPTIONAL ACTIVATOR DOMAIN"/>
    <property type="match status" value="1"/>
</dbReference>
<dbReference type="RefSeq" id="WP_343949762.1">
    <property type="nucleotide sequence ID" value="NZ_BAAAHQ010000009.1"/>
</dbReference>
<dbReference type="Pfam" id="PF13191">
    <property type="entry name" value="AAA_16"/>
    <property type="match status" value="1"/>
</dbReference>